<dbReference type="AlphaFoldDB" id="D7FKF6"/>
<keyword evidence="2" id="KW-0812">Transmembrane</keyword>
<dbReference type="Proteomes" id="UP000002630">
    <property type="component" value="Linkage Group LG26"/>
</dbReference>
<evidence type="ECO:0000313" key="7">
    <source>
        <dbReference type="EMBL" id="CBJ29358.1"/>
    </source>
</evidence>
<dbReference type="GO" id="GO:0005886">
    <property type="term" value="C:plasma membrane"/>
    <property type="evidence" value="ECO:0007669"/>
    <property type="project" value="TreeGrafter"/>
</dbReference>
<keyword evidence="8" id="KW-1185">Reference proteome</keyword>
<feature type="region of interest" description="Disordered" evidence="5">
    <location>
        <begin position="149"/>
        <end position="263"/>
    </location>
</feature>
<dbReference type="InterPro" id="IPR051482">
    <property type="entry name" value="Cholesterol_transport"/>
</dbReference>
<feature type="region of interest" description="Disordered" evidence="5">
    <location>
        <begin position="507"/>
        <end position="649"/>
    </location>
</feature>
<dbReference type="InterPro" id="IPR031968">
    <property type="entry name" value="VASt"/>
</dbReference>
<dbReference type="PANTHER" id="PTHR23319">
    <property type="entry name" value="GRAM DOMAIN CONTAINING 1B, ISOFORM E"/>
    <property type="match status" value="1"/>
</dbReference>
<evidence type="ECO:0000256" key="2">
    <source>
        <dbReference type="ARBA" id="ARBA00022692"/>
    </source>
</evidence>
<organism evidence="7 8">
    <name type="scientific">Ectocarpus siliculosus</name>
    <name type="common">Brown alga</name>
    <name type="synonym">Conferva siliculosa</name>
    <dbReference type="NCBI Taxonomy" id="2880"/>
    <lineage>
        <taxon>Eukaryota</taxon>
        <taxon>Sar</taxon>
        <taxon>Stramenopiles</taxon>
        <taxon>Ochrophyta</taxon>
        <taxon>PX clade</taxon>
        <taxon>Phaeophyceae</taxon>
        <taxon>Ectocarpales</taxon>
        <taxon>Ectocarpaceae</taxon>
        <taxon>Ectocarpus</taxon>
    </lineage>
</organism>
<proteinExistence type="predicted"/>
<dbReference type="Pfam" id="PF02893">
    <property type="entry name" value="GRAM"/>
    <property type="match status" value="1"/>
</dbReference>
<feature type="compositionally biased region" description="Basic and acidic residues" evidence="5">
    <location>
        <begin position="527"/>
        <end position="537"/>
    </location>
</feature>
<protein>
    <recommendedName>
        <fullName evidence="6">VASt domain-containing protein</fullName>
    </recommendedName>
</protein>
<dbReference type="EMBL" id="FN649751">
    <property type="protein sequence ID" value="CBJ29358.1"/>
    <property type="molecule type" value="Genomic_DNA"/>
</dbReference>
<reference evidence="7 8" key="1">
    <citation type="journal article" date="2010" name="Nature">
        <title>The Ectocarpus genome and the independent evolution of multicellularity in brown algae.</title>
        <authorList>
            <person name="Cock J.M."/>
            <person name="Sterck L."/>
            <person name="Rouze P."/>
            <person name="Scornet D."/>
            <person name="Allen A.E."/>
            <person name="Amoutzias G."/>
            <person name="Anthouard V."/>
            <person name="Artiguenave F."/>
            <person name="Aury J.M."/>
            <person name="Badger J.H."/>
            <person name="Beszteri B."/>
            <person name="Billiau K."/>
            <person name="Bonnet E."/>
            <person name="Bothwell J.H."/>
            <person name="Bowler C."/>
            <person name="Boyen C."/>
            <person name="Brownlee C."/>
            <person name="Carrano C.J."/>
            <person name="Charrier B."/>
            <person name="Cho G.Y."/>
            <person name="Coelho S.M."/>
            <person name="Collen J."/>
            <person name="Corre E."/>
            <person name="Da Silva C."/>
            <person name="Delage L."/>
            <person name="Delaroque N."/>
            <person name="Dittami S.M."/>
            <person name="Doulbeau S."/>
            <person name="Elias M."/>
            <person name="Farnham G."/>
            <person name="Gachon C.M."/>
            <person name="Gschloessl B."/>
            <person name="Heesch S."/>
            <person name="Jabbari K."/>
            <person name="Jubin C."/>
            <person name="Kawai H."/>
            <person name="Kimura K."/>
            <person name="Kloareg B."/>
            <person name="Kupper F.C."/>
            <person name="Lang D."/>
            <person name="Le Bail A."/>
            <person name="Leblanc C."/>
            <person name="Lerouge P."/>
            <person name="Lohr M."/>
            <person name="Lopez P.J."/>
            <person name="Martens C."/>
            <person name="Maumus F."/>
            <person name="Michel G."/>
            <person name="Miranda-Saavedra D."/>
            <person name="Morales J."/>
            <person name="Moreau H."/>
            <person name="Motomura T."/>
            <person name="Nagasato C."/>
            <person name="Napoli C.A."/>
            <person name="Nelson D.R."/>
            <person name="Nyvall-Collen P."/>
            <person name="Peters A.F."/>
            <person name="Pommier C."/>
            <person name="Potin P."/>
            <person name="Poulain J."/>
            <person name="Quesneville H."/>
            <person name="Read B."/>
            <person name="Rensing S.A."/>
            <person name="Ritter A."/>
            <person name="Rousvoal S."/>
            <person name="Samanta M."/>
            <person name="Samson G."/>
            <person name="Schroeder D.C."/>
            <person name="Segurens B."/>
            <person name="Strittmatter M."/>
            <person name="Tonon T."/>
            <person name="Tregear J.W."/>
            <person name="Valentin K."/>
            <person name="von Dassow P."/>
            <person name="Yamagishi T."/>
            <person name="Van de Peer Y."/>
            <person name="Wincker P."/>
        </authorList>
    </citation>
    <scope>NUCLEOTIDE SEQUENCE [LARGE SCALE GENOMIC DNA]</scope>
    <source>
        <strain evidence="8">Ec32 / CCAP1310/4</strain>
    </source>
</reference>
<name>D7FKF6_ECTSI</name>
<dbReference type="GO" id="GO:0120015">
    <property type="term" value="F:sterol transfer activity"/>
    <property type="evidence" value="ECO:0007669"/>
    <property type="project" value="TreeGrafter"/>
</dbReference>
<evidence type="ECO:0000256" key="5">
    <source>
        <dbReference type="SAM" id="MobiDB-lite"/>
    </source>
</evidence>
<feature type="compositionally biased region" description="Basic and acidic residues" evidence="5">
    <location>
        <begin position="566"/>
        <end position="579"/>
    </location>
</feature>
<feature type="compositionally biased region" description="Gly residues" evidence="5">
    <location>
        <begin position="635"/>
        <end position="649"/>
    </location>
</feature>
<evidence type="ECO:0000256" key="1">
    <source>
        <dbReference type="ARBA" id="ARBA00004167"/>
    </source>
</evidence>
<feature type="compositionally biased region" description="Polar residues" evidence="5">
    <location>
        <begin position="219"/>
        <end position="228"/>
    </location>
</feature>
<dbReference type="OMA" id="RANCRIR"/>
<dbReference type="InParanoid" id="D7FKF6"/>
<dbReference type="PROSITE" id="PS51778">
    <property type="entry name" value="VAST"/>
    <property type="match status" value="1"/>
</dbReference>
<accession>D7FKF6</accession>
<evidence type="ECO:0000259" key="6">
    <source>
        <dbReference type="PROSITE" id="PS51778"/>
    </source>
</evidence>
<dbReference type="EMBL" id="FN648026">
    <property type="protein sequence ID" value="CBJ29358.1"/>
    <property type="molecule type" value="Genomic_DNA"/>
</dbReference>
<dbReference type="Pfam" id="PF16016">
    <property type="entry name" value="VASt"/>
    <property type="match status" value="1"/>
</dbReference>
<dbReference type="CDD" id="cd13220">
    <property type="entry name" value="PH-GRAM_GRAMDC"/>
    <property type="match status" value="1"/>
</dbReference>
<keyword evidence="4" id="KW-0472">Membrane</keyword>
<evidence type="ECO:0000313" key="8">
    <source>
        <dbReference type="Proteomes" id="UP000002630"/>
    </source>
</evidence>
<dbReference type="InterPro" id="IPR011993">
    <property type="entry name" value="PH-like_dom_sf"/>
</dbReference>
<gene>
    <name evidence="7" type="ORF">Esi_0144_0011</name>
</gene>
<dbReference type="GO" id="GO:0032366">
    <property type="term" value="P:intracellular sterol transport"/>
    <property type="evidence" value="ECO:0007669"/>
    <property type="project" value="TreeGrafter"/>
</dbReference>
<dbReference type="GO" id="GO:0032934">
    <property type="term" value="F:sterol binding"/>
    <property type="evidence" value="ECO:0007669"/>
    <property type="project" value="TreeGrafter"/>
</dbReference>
<dbReference type="PANTHER" id="PTHR23319:SF4">
    <property type="entry name" value="GRAM DOMAIN CONTAINING 1B, ISOFORM E"/>
    <property type="match status" value="1"/>
</dbReference>
<feature type="compositionally biased region" description="Pro residues" evidence="5">
    <location>
        <begin position="555"/>
        <end position="565"/>
    </location>
</feature>
<feature type="compositionally biased region" description="Basic residues" evidence="5">
    <location>
        <begin position="538"/>
        <end position="554"/>
    </location>
</feature>
<dbReference type="InterPro" id="IPR004182">
    <property type="entry name" value="GRAM"/>
</dbReference>
<feature type="domain" description="VASt" evidence="6">
    <location>
        <begin position="335"/>
        <end position="508"/>
    </location>
</feature>
<dbReference type="STRING" id="2880.D7FKF6"/>
<feature type="compositionally biased region" description="Basic and acidic residues" evidence="5">
    <location>
        <begin position="149"/>
        <end position="159"/>
    </location>
</feature>
<sequence>MERVQAKVVRSDSATADYREDIVRSIFGEVGKPVEDFSCAVESRILLHGRMYVTNTFVCFYSNLFGFEKIIKIPFCHMRCITKEKTALFIPNAIAIITSKKEYIFRSFWDREDAFKTLKQCQQDASSTLTQQQHQQHAAAAESSLMLERELDLSSSRENEDPEQSQNQNQRHHGRRTSSSSRVGDEDDDQGKDLEPGQGARRKLTWSENGERGRSSSSLTVGEQQQSAAEGVGGKEEADGGAFAVEGNGRGGKGEGEDEGDAGLTVSDEYESEVDVLGVEGSPVTAVSLGATTGGGKMPSKGEDFKVALTALGEGWLLGDSGNAAGEGNQAERPKGKGAAVRVSTEIPCQLQDFFQLFISNDAEKGIPAFHQSMGDSDVKATPWKVAGGALGMTREIRFVHPISAPIGPNSTRAVKLQRCRLYDEHGLILETSTHLEDIVMSDYFQIDDRCVVQPGQDGAVRVDVEIEIKFFKSTMFRKTIETKSLSETRQVWESFIGMTKDAIRKRKPAMPVRTVTSGGDESDDEDRIRATRERLRERRKHRHHRTRHHHHPPPHAPHPPPPPAHPHDKPPDGVESRPRAKSATAAAPTMAAVPPRAPAQDAAPLRKRGYSGVGFDRKRGSSGGAPPERKRGDSGAGGGGGGGGGGEGGGGRKLVAAMDTAEYVVVPPVESLSNWLFSFAAVPWLLLALVLVAEVIAYSRFSSETAGFLEAAEAALVVLGGSRAEDGDGGGGVVGNRTAASRTALTAELARGLMRIYCRHRFLWPFSRFC</sequence>
<dbReference type="GO" id="GO:0005789">
    <property type="term" value="C:endoplasmic reticulum membrane"/>
    <property type="evidence" value="ECO:0007669"/>
    <property type="project" value="TreeGrafter"/>
</dbReference>
<comment type="subcellular location">
    <subcellularLocation>
        <location evidence="1">Membrane</location>
        <topology evidence="1">Single-pass membrane protein</topology>
    </subcellularLocation>
</comment>
<dbReference type="Gene3D" id="2.30.29.30">
    <property type="entry name" value="Pleckstrin-homology domain (PH domain)/Phosphotyrosine-binding domain (PTB)"/>
    <property type="match status" value="1"/>
</dbReference>
<keyword evidence="3" id="KW-1133">Transmembrane helix</keyword>
<evidence type="ECO:0000256" key="3">
    <source>
        <dbReference type="ARBA" id="ARBA00022989"/>
    </source>
</evidence>
<evidence type="ECO:0000256" key="4">
    <source>
        <dbReference type="ARBA" id="ARBA00023136"/>
    </source>
</evidence>
<dbReference type="GO" id="GO:0140268">
    <property type="term" value="C:endoplasmic reticulum-plasma membrane contact site"/>
    <property type="evidence" value="ECO:0007669"/>
    <property type="project" value="TreeGrafter"/>
</dbReference>
<dbReference type="SMART" id="SM00568">
    <property type="entry name" value="GRAM"/>
    <property type="match status" value="1"/>
</dbReference>
<dbReference type="OrthoDB" id="2162691at2759"/>
<feature type="compositionally biased region" description="Low complexity" evidence="5">
    <location>
        <begin position="582"/>
        <end position="595"/>
    </location>
</feature>
<dbReference type="eggNOG" id="KOG1032">
    <property type="taxonomic scope" value="Eukaryota"/>
</dbReference>